<evidence type="ECO:0000256" key="1">
    <source>
        <dbReference type="SAM" id="MobiDB-lite"/>
    </source>
</evidence>
<evidence type="ECO:0000313" key="3">
    <source>
        <dbReference type="Proteomes" id="UP001174909"/>
    </source>
</evidence>
<dbReference type="AlphaFoldDB" id="A0AA35S0Y7"/>
<proteinExistence type="predicted"/>
<organism evidence="2 3">
    <name type="scientific">Geodia barretti</name>
    <name type="common">Barrett's horny sponge</name>
    <dbReference type="NCBI Taxonomy" id="519541"/>
    <lineage>
        <taxon>Eukaryota</taxon>
        <taxon>Metazoa</taxon>
        <taxon>Porifera</taxon>
        <taxon>Demospongiae</taxon>
        <taxon>Heteroscleromorpha</taxon>
        <taxon>Tetractinellida</taxon>
        <taxon>Astrophorina</taxon>
        <taxon>Geodiidae</taxon>
        <taxon>Geodia</taxon>
    </lineage>
</organism>
<feature type="region of interest" description="Disordered" evidence="1">
    <location>
        <begin position="1"/>
        <end position="28"/>
    </location>
</feature>
<dbReference type="EMBL" id="CASHTH010001900">
    <property type="protein sequence ID" value="CAI8021433.1"/>
    <property type="molecule type" value="Genomic_DNA"/>
</dbReference>
<comment type="caution">
    <text evidence="2">The sequence shown here is derived from an EMBL/GenBank/DDBJ whole genome shotgun (WGS) entry which is preliminary data.</text>
</comment>
<sequence>MLSLCTLTEGDGVGAEEVPGDRSGDKEHPLSVTAVTLCSHQVPQSQILSLFSPALSPSSAPPAAA</sequence>
<evidence type="ECO:0000313" key="2">
    <source>
        <dbReference type="EMBL" id="CAI8021433.1"/>
    </source>
</evidence>
<accession>A0AA35S0Y7</accession>
<protein>
    <submittedName>
        <fullName evidence="2">Uncharacterized protein</fullName>
    </submittedName>
</protein>
<dbReference type="Proteomes" id="UP001174909">
    <property type="component" value="Unassembled WGS sequence"/>
</dbReference>
<gene>
    <name evidence="2" type="ORF">GBAR_LOCUS12716</name>
</gene>
<feature type="compositionally biased region" description="Basic and acidic residues" evidence="1">
    <location>
        <begin position="19"/>
        <end position="28"/>
    </location>
</feature>
<keyword evidence="3" id="KW-1185">Reference proteome</keyword>
<reference evidence="2" key="1">
    <citation type="submission" date="2023-03" db="EMBL/GenBank/DDBJ databases">
        <authorList>
            <person name="Steffen K."/>
            <person name="Cardenas P."/>
        </authorList>
    </citation>
    <scope>NUCLEOTIDE SEQUENCE</scope>
</reference>
<name>A0AA35S0Y7_GEOBA</name>